<dbReference type="GO" id="GO:0046872">
    <property type="term" value="F:metal ion binding"/>
    <property type="evidence" value="ECO:0007669"/>
    <property type="project" value="UniProtKB-KW"/>
</dbReference>
<feature type="binding site" evidence="4">
    <location>
        <position position="131"/>
    </location>
    <ligand>
        <name>a divalent metal cation</name>
        <dbReference type="ChEBI" id="CHEBI:60240"/>
        <label>2</label>
    </ligand>
</feature>
<evidence type="ECO:0000256" key="3">
    <source>
        <dbReference type="ARBA" id="ARBA00022801"/>
    </source>
</evidence>
<dbReference type="PIRSF" id="PIRSF005902">
    <property type="entry name" value="DNase_TatD"/>
    <property type="match status" value="1"/>
</dbReference>
<dbReference type="PANTHER" id="PTHR46124:SF3">
    <property type="entry name" value="HYDROLASE"/>
    <property type="match status" value="1"/>
</dbReference>
<gene>
    <name evidence="5" type="ORF">M911_16475</name>
</gene>
<dbReference type="GO" id="GO:0005829">
    <property type="term" value="C:cytosol"/>
    <property type="evidence" value="ECO:0007669"/>
    <property type="project" value="TreeGrafter"/>
</dbReference>
<keyword evidence="3" id="KW-0378">Hydrolase</keyword>
<dbReference type="InterPro" id="IPR018228">
    <property type="entry name" value="DNase_TatD-rel_CS"/>
</dbReference>
<dbReference type="HOGENOM" id="CLU_031506_0_1_6"/>
<dbReference type="AlphaFoldDB" id="W8L9G0"/>
<dbReference type="PROSITE" id="PS01090">
    <property type="entry name" value="TATD_2"/>
    <property type="match status" value="1"/>
</dbReference>
<sequence>MLPFSIDSHSHFDVEAFEPDREACWERARAAGVRAQVVPAIGRYNWERVRDVAHRYPGIHPAYGLHPVYLDRHRPGHLDELADWLGREPAVAVGECGLDCFVEGLDFDVQWTYFTAQLDLAVQFGLPVIIHARRAVDKVTRAVRERPELTGVVHSFSGSRQQADKLLEQGMLLGFGGPITYPRAQRLRRLVGELPLEGILVETDAPDQPGVSHRGERNEPAFLPEIIRTLAQLREDNPLRVSQVTADNARRLFQLPADLPIQPDA</sequence>
<feature type="binding site" evidence="4">
    <location>
        <position position="154"/>
    </location>
    <ligand>
        <name>a divalent metal cation</name>
        <dbReference type="ChEBI" id="CHEBI:60240"/>
        <label>2</label>
    </ligand>
</feature>
<protein>
    <submittedName>
        <fullName evidence="5">DNAase</fullName>
    </submittedName>
</protein>
<dbReference type="RefSeq" id="WP_025283031.1">
    <property type="nucleotide sequence ID" value="NZ_CP007268.1"/>
</dbReference>
<evidence type="ECO:0000256" key="1">
    <source>
        <dbReference type="ARBA" id="ARBA00009275"/>
    </source>
</evidence>
<keyword evidence="6" id="KW-1185">Reference proteome</keyword>
<dbReference type="InterPro" id="IPR001130">
    <property type="entry name" value="TatD-like"/>
</dbReference>
<evidence type="ECO:0000256" key="2">
    <source>
        <dbReference type="ARBA" id="ARBA00022723"/>
    </source>
</evidence>
<dbReference type="InterPro" id="IPR032466">
    <property type="entry name" value="Metal_Hydrolase"/>
</dbReference>
<organism evidence="5 6">
    <name type="scientific">Ectothiorhodospira haloalkaliphila</name>
    <dbReference type="NCBI Taxonomy" id="421628"/>
    <lineage>
        <taxon>Bacteria</taxon>
        <taxon>Pseudomonadati</taxon>
        <taxon>Pseudomonadota</taxon>
        <taxon>Gammaproteobacteria</taxon>
        <taxon>Chromatiales</taxon>
        <taxon>Ectothiorhodospiraceae</taxon>
        <taxon>Ectothiorhodospira</taxon>
    </lineage>
</organism>
<dbReference type="FunFam" id="3.20.20.140:FF:000005">
    <property type="entry name" value="TatD family hydrolase"/>
    <property type="match status" value="1"/>
</dbReference>
<dbReference type="GO" id="GO:0016788">
    <property type="term" value="F:hydrolase activity, acting on ester bonds"/>
    <property type="evidence" value="ECO:0007669"/>
    <property type="project" value="InterPro"/>
</dbReference>
<dbReference type="KEGG" id="hhc:M911_16475"/>
<evidence type="ECO:0000313" key="6">
    <source>
        <dbReference type="Proteomes" id="UP000019442"/>
    </source>
</evidence>
<dbReference type="EMBL" id="CP007268">
    <property type="protein sequence ID" value="AHK80465.1"/>
    <property type="molecule type" value="Genomic_DNA"/>
</dbReference>
<evidence type="ECO:0000313" key="5">
    <source>
        <dbReference type="EMBL" id="AHK80465.1"/>
    </source>
</evidence>
<dbReference type="CDD" id="cd01310">
    <property type="entry name" value="TatD_DNAse"/>
    <property type="match status" value="1"/>
</dbReference>
<name>W8L9G0_9GAMM</name>
<dbReference type="OrthoDB" id="9810005at2"/>
<evidence type="ECO:0000256" key="4">
    <source>
        <dbReference type="PIRSR" id="PIRSR005902-1"/>
    </source>
</evidence>
<keyword evidence="2 4" id="KW-0479">Metal-binding</keyword>
<dbReference type="SUPFAM" id="SSF51556">
    <property type="entry name" value="Metallo-dependent hydrolases"/>
    <property type="match status" value="1"/>
</dbReference>
<feature type="binding site" evidence="4">
    <location>
        <position position="95"/>
    </location>
    <ligand>
        <name>a divalent metal cation</name>
        <dbReference type="ChEBI" id="CHEBI:60240"/>
        <label>1</label>
    </ligand>
</feature>
<dbReference type="Pfam" id="PF01026">
    <property type="entry name" value="TatD_DNase"/>
    <property type="match status" value="1"/>
</dbReference>
<dbReference type="Proteomes" id="UP000019442">
    <property type="component" value="Chromosome"/>
</dbReference>
<feature type="binding site" evidence="4">
    <location>
        <position position="11"/>
    </location>
    <ligand>
        <name>a divalent metal cation</name>
        <dbReference type="ChEBI" id="CHEBI:60240"/>
        <label>1</label>
    </ligand>
</feature>
<comment type="similarity">
    <text evidence="1">Belongs to the metallo-dependent hydrolases superfamily. TatD-type hydrolase family.</text>
</comment>
<reference evidence="5 6" key="1">
    <citation type="journal article" date="2014" name="J Genomics">
        <title>Draft Genome Sequence of the Extremely Halophilic Phototrophic Purple Sulfur Bacterium Halorhodospira halochloris.</title>
        <authorList>
            <person name="Singh K.S."/>
            <person name="Kirksey J."/>
            <person name="Hoff W.D."/>
            <person name="Deole R."/>
        </authorList>
    </citation>
    <scope>NUCLEOTIDE SEQUENCE [LARGE SCALE GENOMIC DNA]</scope>
    <source>
        <strain evidence="5 6">A</strain>
    </source>
</reference>
<feature type="binding site" evidence="4">
    <location>
        <position position="9"/>
    </location>
    <ligand>
        <name>a divalent metal cation</name>
        <dbReference type="ChEBI" id="CHEBI:60240"/>
        <label>1</label>
    </ligand>
</feature>
<proteinExistence type="inferred from homology"/>
<reference evidence="6" key="2">
    <citation type="submission" date="2014-02" db="EMBL/GenBank/DDBJ databases">
        <title>Draft Genome Sequence of extremely halophilic bacteria Halorhodospira halochloris.</title>
        <authorList>
            <person name="Singh K.S."/>
        </authorList>
    </citation>
    <scope>NUCLEOTIDE SEQUENCE [LARGE SCALE GENOMIC DNA]</scope>
    <source>
        <strain evidence="6">A</strain>
    </source>
</reference>
<dbReference type="PANTHER" id="PTHR46124">
    <property type="entry name" value="D-AMINOACYL-TRNA DEACYLASE"/>
    <property type="match status" value="1"/>
</dbReference>
<dbReference type="PROSITE" id="PS01091">
    <property type="entry name" value="TATD_3"/>
    <property type="match status" value="1"/>
</dbReference>
<dbReference type="PATRIC" id="fig|1354791.3.peg.621"/>
<accession>W8L9G0</accession>
<dbReference type="Gene3D" id="3.20.20.140">
    <property type="entry name" value="Metal-dependent hydrolases"/>
    <property type="match status" value="1"/>
</dbReference>
<feature type="binding site" evidence="4">
    <location>
        <position position="204"/>
    </location>
    <ligand>
        <name>a divalent metal cation</name>
        <dbReference type="ChEBI" id="CHEBI:60240"/>
        <label>1</label>
    </ligand>
</feature>